<dbReference type="Pfam" id="PF05015">
    <property type="entry name" value="HigB-like_toxin"/>
    <property type="match status" value="1"/>
</dbReference>
<evidence type="ECO:0000313" key="2">
    <source>
        <dbReference type="Proteomes" id="UP000243077"/>
    </source>
</evidence>
<gene>
    <name evidence="1" type="ORF">C3B54_11479</name>
</gene>
<dbReference type="EMBL" id="CP026923">
    <property type="protein sequence ID" value="AVG23472.1"/>
    <property type="molecule type" value="Genomic_DNA"/>
</dbReference>
<evidence type="ECO:0000313" key="1">
    <source>
        <dbReference type="EMBL" id="AVG23472.1"/>
    </source>
</evidence>
<accession>A0A2L2BPD1</accession>
<organism evidence="1 2">
    <name type="scientific">Pontimonas salivibrio</name>
    <dbReference type="NCBI Taxonomy" id="1159327"/>
    <lineage>
        <taxon>Bacteria</taxon>
        <taxon>Bacillati</taxon>
        <taxon>Actinomycetota</taxon>
        <taxon>Actinomycetes</taxon>
        <taxon>Micrococcales</taxon>
        <taxon>Microbacteriaceae</taxon>
        <taxon>Pontimonas</taxon>
    </lineage>
</organism>
<dbReference type="InterPro" id="IPR035093">
    <property type="entry name" value="RelE/ParE_toxin_dom_sf"/>
</dbReference>
<dbReference type="Gene3D" id="3.30.2310.20">
    <property type="entry name" value="RelE-like"/>
    <property type="match status" value="1"/>
</dbReference>
<dbReference type="PANTHER" id="PTHR40266">
    <property type="entry name" value="TOXIN HIGB-1"/>
    <property type="match status" value="1"/>
</dbReference>
<dbReference type="InterPro" id="IPR007711">
    <property type="entry name" value="HigB-1"/>
</dbReference>
<dbReference type="SUPFAM" id="SSF143011">
    <property type="entry name" value="RelE-like"/>
    <property type="match status" value="1"/>
</dbReference>
<keyword evidence="2" id="KW-1185">Reference proteome</keyword>
<reference evidence="1 2" key="1">
    <citation type="submission" date="2018-02" db="EMBL/GenBank/DDBJ databases">
        <title>Complete genome of the streamlined marine actinobacterium Pontimonas salivibrio CL-TW6 adapted to coastal planktonic lifestype.</title>
        <authorList>
            <person name="Cho B.C."/>
            <person name="Hardies S.C."/>
            <person name="Jang G.I."/>
            <person name="Hwang C.Y."/>
        </authorList>
    </citation>
    <scope>NUCLEOTIDE SEQUENCE [LARGE SCALE GENOMIC DNA]</scope>
    <source>
        <strain evidence="1 2">CL-TW6</strain>
    </source>
</reference>
<name>A0A2L2BPD1_9MICO</name>
<protein>
    <submittedName>
        <fullName evidence="1">HigB ribonuclease /toxin</fullName>
    </submittedName>
</protein>
<dbReference type="AlphaFoldDB" id="A0A2L2BPD1"/>
<dbReference type="Proteomes" id="UP000243077">
    <property type="component" value="Chromosome"/>
</dbReference>
<sequence>MQQCNVARYVLRVICSFGTAATEKVFYGQCPSRWHPRLCLAALRRLTVLEAAHALSDLHATRGLALEKLRGNHLGMWSIRINRQWRIIFCWGPDGPEEVEIIDYH</sequence>
<dbReference type="KEGG" id="psai:C3B54_11479"/>
<dbReference type="PANTHER" id="PTHR40266:SF2">
    <property type="entry name" value="TOXIN HIGB-1"/>
    <property type="match status" value="1"/>
</dbReference>
<proteinExistence type="predicted"/>